<evidence type="ECO:0000313" key="3">
    <source>
        <dbReference type="Proteomes" id="UP000176404"/>
    </source>
</evidence>
<keyword evidence="1" id="KW-1133">Transmembrane helix</keyword>
<keyword evidence="1" id="KW-0472">Membrane</keyword>
<sequence length="878" mass="100361">MAASFSNDNQMNFFNVGIVADKSEIIFRLVNLLGKKNCLSILVSKGFPKRVNEKLKNFKVISPQEKEKLDFIKFDYLIFFFLSGEKPETLGEKIALTIELAEKNKCKTLFILPYQHNKETYKFFLEVEKNVLNNKSFASGIIYLAILRDEFEENLKKIIIGRQEGDIFENNIFLLSEEKVSEEVIKKLFSLSAYGKKTALISTPLEGKSLLSQLKKIYSLPKTDFFIQSKKTVVPEVDKTIVLESSPEDIFKKILDDISNKLKTRKPAKSLKIKSLVFGRQQIRLLENFSLGKRLKQVKSVKLKLLTTAVFLALFPLIFLLISLSTLFISRRSLEKGNLVFSQKLFEVSYIMSSISRNSLEIFEEIPYLGSLYKSAKDFSLLLKDFSIIGIDTLDIGLETAQTFDLSVQAKDYQLANKSRLIGLKMENLYKELGFLDTETEVFSQRTGQGGGKVINLIRFPVGREKVLSIRKIVAELPNLLGQQNTKTYLVLLQNNNLQTPSGGLIESFGLVNFFQGRLESFRVYPTEYADQKIKGIVEAPLSLKYKDPKNWYLKESGIDPNFSVSASKAEWFLDKSLDQSVDGVIALDLSFIKDVFERVDRHEVEPINLDNINTTSFDDYPKDLESTLASDLLETFFDKIKKLSFQKKVVFLKLVEKSLEEKHIQVFLHNQNAHKYLSDLNWDGGMKTLSCNDNCYSDFVSFIETNLGGAGSRKINREFQLSVSLEERLIKRTFFLFLENKSDKGYQGYFRLFVNPDSGFGQIEVVGEAKSFLPKNVFASGGFKEVGFFLELLPQETKALKFSWEGSTSLIFDKEGEYKIFWRKQAGNDETPVELNLKVSSKLRVGDKTNLSLTRESLYGYNTVLIKDFFSSLHWKE</sequence>
<evidence type="ECO:0000256" key="1">
    <source>
        <dbReference type="SAM" id="Phobius"/>
    </source>
</evidence>
<dbReference type="AlphaFoldDB" id="A0A1F8B8I4"/>
<comment type="caution">
    <text evidence="2">The sequence shown here is derived from an EMBL/GenBank/DDBJ whole genome shotgun (WGS) entry which is preliminary data.</text>
</comment>
<dbReference type="EMBL" id="MGHD01000005">
    <property type="protein sequence ID" value="OGM60342.1"/>
    <property type="molecule type" value="Genomic_DNA"/>
</dbReference>
<reference evidence="2 3" key="1">
    <citation type="journal article" date="2016" name="Nat. Commun.">
        <title>Thousands of microbial genomes shed light on interconnected biogeochemical processes in an aquifer system.</title>
        <authorList>
            <person name="Anantharaman K."/>
            <person name="Brown C.T."/>
            <person name="Hug L.A."/>
            <person name="Sharon I."/>
            <person name="Castelle C.J."/>
            <person name="Probst A.J."/>
            <person name="Thomas B.C."/>
            <person name="Singh A."/>
            <person name="Wilkins M.J."/>
            <person name="Karaoz U."/>
            <person name="Brodie E.L."/>
            <person name="Williams K.H."/>
            <person name="Hubbard S.S."/>
            <person name="Banfield J.F."/>
        </authorList>
    </citation>
    <scope>NUCLEOTIDE SEQUENCE [LARGE SCALE GENOMIC DNA]</scope>
</reference>
<evidence type="ECO:0000313" key="2">
    <source>
        <dbReference type="EMBL" id="OGM60342.1"/>
    </source>
</evidence>
<accession>A0A1F8B8I4</accession>
<organism evidence="2 3">
    <name type="scientific">Candidatus Woesebacteria bacterium RIFCSPLOWO2_01_FULL_39_10b</name>
    <dbReference type="NCBI Taxonomy" id="1802517"/>
    <lineage>
        <taxon>Bacteria</taxon>
        <taxon>Candidatus Woeseibacteriota</taxon>
    </lineage>
</organism>
<proteinExistence type="predicted"/>
<dbReference type="InterPro" id="IPR025101">
    <property type="entry name" value="DUF4012"/>
</dbReference>
<dbReference type="Pfam" id="PF13196">
    <property type="entry name" value="DUF4012"/>
    <property type="match status" value="1"/>
</dbReference>
<dbReference type="Proteomes" id="UP000176404">
    <property type="component" value="Unassembled WGS sequence"/>
</dbReference>
<dbReference type="STRING" id="1802517.A2892_03310"/>
<evidence type="ECO:0008006" key="4">
    <source>
        <dbReference type="Google" id="ProtNLM"/>
    </source>
</evidence>
<feature type="transmembrane region" description="Helical" evidence="1">
    <location>
        <begin position="303"/>
        <end position="329"/>
    </location>
</feature>
<name>A0A1F8B8I4_9BACT</name>
<keyword evidence="1" id="KW-0812">Transmembrane</keyword>
<protein>
    <recommendedName>
        <fullName evidence="4">DUF4012 domain-containing protein</fullName>
    </recommendedName>
</protein>
<gene>
    <name evidence="2" type="ORF">A2892_03310</name>
</gene>